<comment type="similarity">
    <text evidence="8">Belongs to the binding-protein-dependent transport system permease family. OppBC subfamily.</text>
</comment>
<dbReference type="GO" id="GO:0071916">
    <property type="term" value="F:dipeptide transmembrane transporter activity"/>
    <property type="evidence" value="ECO:0007669"/>
    <property type="project" value="TreeGrafter"/>
</dbReference>
<comment type="subcellular location">
    <subcellularLocation>
        <location evidence="1">Cell inner membrane</location>
        <topology evidence="1">Multi-pass membrane protein</topology>
    </subcellularLocation>
    <subcellularLocation>
        <location evidence="9">Cell membrane</location>
        <topology evidence="9">Multi-pass membrane protein</topology>
    </subcellularLocation>
</comment>
<sequence length="319" mass="35172">MFLYILRRINLLLITLLALTFVAYLLDVRLIGQQASFWSGYPDFLRRILDGDLGLSSVSGLPVLDEIRHYFPATLILCVAAFAISLLVGIPLGTLAALSQGKPLDLTIMTAGLIGYAVPVFWLALLVVMFFSLDLGWLPASGQISLLYDVPSITGIALIDVLMSHEPWRQAALHDALRHLILPSLVLAVVPTTEVIRHVRSSLIDVMKQNYIKAAASRGLSRRQIVWRHGLKNALPPVLPLLGLQLGSVLTSAMITEVVFEWHGIGRWLINSIALQDYAAIRGATLVVASFVIFISVSTELLTTIIYPARRKELYAKQD</sequence>
<evidence type="ECO:0000256" key="3">
    <source>
        <dbReference type="ARBA" id="ARBA00022475"/>
    </source>
</evidence>
<dbReference type="InterPro" id="IPR035906">
    <property type="entry name" value="MetI-like_sf"/>
</dbReference>
<protein>
    <submittedName>
        <fullName evidence="11">ABC transporter permease subunit</fullName>
    </submittedName>
</protein>
<evidence type="ECO:0000313" key="13">
    <source>
        <dbReference type="Proteomes" id="UP000859505"/>
    </source>
</evidence>
<dbReference type="Gene3D" id="1.10.3720.10">
    <property type="entry name" value="MetI-like"/>
    <property type="match status" value="1"/>
</dbReference>
<dbReference type="KEGG" id="ahh:RY45_10080"/>
<dbReference type="RefSeq" id="WP_011705751.1">
    <property type="nucleotide sequence ID" value="NZ_AP019193.1"/>
</dbReference>
<dbReference type="PANTHER" id="PTHR43163">
    <property type="entry name" value="DIPEPTIDE TRANSPORT SYSTEM PERMEASE PROTEIN DPPB-RELATED"/>
    <property type="match status" value="1"/>
</dbReference>
<name>A0A0F6KC13_AERHY</name>
<evidence type="ECO:0000256" key="1">
    <source>
        <dbReference type="ARBA" id="ARBA00004429"/>
    </source>
</evidence>
<dbReference type="EMBL" id="CP118942">
    <property type="protein sequence ID" value="WEE28222.1"/>
    <property type="molecule type" value="Genomic_DNA"/>
</dbReference>
<dbReference type="eggNOG" id="COG4168">
    <property type="taxonomic scope" value="Bacteria"/>
</dbReference>
<dbReference type="Proteomes" id="UP000859505">
    <property type="component" value="Unassembled WGS sequence"/>
</dbReference>
<dbReference type="KEGG" id="ahi:VU14_12850"/>
<evidence type="ECO:0000256" key="2">
    <source>
        <dbReference type="ARBA" id="ARBA00022448"/>
    </source>
</evidence>
<evidence type="ECO:0000256" key="6">
    <source>
        <dbReference type="ARBA" id="ARBA00022989"/>
    </source>
</evidence>
<reference evidence="11" key="1">
    <citation type="journal article" date="2018" name="Genome Biol.">
        <title>SKESA: strategic k-mer extension for scrupulous assemblies.</title>
        <authorList>
            <person name="Souvorov A."/>
            <person name="Agarwala R."/>
            <person name="Lipman D.J."/>
        </authorList>
    </citation>
    <scope>NUCLEOTIDE SEQUENCE</scope>
    <source>
        <strain evidence="11">OLC2673_Aeromonas</strain>
    </source>
</reference>
<dbReference type="Proteomes" id="UP001214666">
    <property type="component" value="Chromosome"/>
</dbReference>
<feature type="transmembrane region" description="Helical" evidence="9">
    <location>
        <begin position="280"/>
        <end position="307"/>
    </location>
</feature>
<dbReference type="Pfam" id="PF00528">
    <property type="entry name" value="BPD_transp_1"/>
    <property type="match status" value="1"/>
</dbReference>
<evidence type="ECO:0000259" key="10">
    <source>
        <dbReference type="PROSITE" id="PS50928"/>
    </source>
</evidence>
<evidence type="ECO:0000256" key="9">
    <source>
        <dbReference type="RuleBase" id="RU363032"/>
    </source>
</evidence>
<dbReference type="OMA" id="WRHEMIV"/>
<evidence type="ECO:0000256" key="5">
    <source>
        <dbReference type="ARBA" id="ARBA00022692"/>
    </source>
</evidence>
<keyword evidence="6 9" id="KW-1133">Transmembrane helix</keyword>
<feature type="transmembrane region" description="Helical" evidence="9">
    <location>
        <begin position="110"/>
        <end position="133"/>
    </location>
</feature>
<dbReference type="KEGG" id="aaj:BOQ57_09215"/>
<keyword evidence="4" id="KW-0997">Cell inner membrane</keyword>
<accession>A0A0F6KC13</accession>
<organism evidence="11 13">
    <name type="scientific">Aeromonas hydrophila</name>
    <dbReference type="NCBI Taxonomy" id="644"/>
    <lineage>
        <taxon>Bacteria</taxon>
        <taxon>Pseudomonadati</taxon>
        <taxon>Pseudomonadota</taxon>
        <taxon>Gammaproteobacteria</taxon>
        <taxon>Aeromonadales</taxon>
        <taxon>Aeromonadaceae</taxon>
        <taxon>Aeromonas</taxon>
    </lineage>
</organism>
<evidence type="ECO:0000256" key="4">
    <source>
        <dbReference type="ARBA" id="ARBA00022519"/>
    </source>
</evidence>
<evidence type="ECO:0000256" key="8">
    <source>
        <dbReference type="ARBA" id="ARBA00024202"/>
    </source>
</evidence>
<feature type="transmembrane region" description="Helical" evidence="9">
    <location>
        <begin position="70"/>
        <end position="98"/>
    </location>
</feature>
<reference evidence="11" key="2">
    <citation type="submission" date="2020-01" db="EMBL/GenBank/DDBJ databases">
        <authorList>
            <consortium name="NCBI Pathogen Detection Project"/>
        </authorList>
    </citation>
    <scope>NUCLEOTIDE SEQUENCE</scope>
    <source>
        <strain evidence="11">OLC2673_Aeromonas</strain>
    </source>
</reference>
<evidence type="ECO:0000313" key="11">
    <source>
        <dbReference type="EMBL" id="HAT6344784.1"/>
    </source>
</evidence>
<proteinExistence type="inferred from homology"/>
<reference evidence="12" key="3">
    <citation type="submission" date="2023-02" db="EMBL/GenBank/DDBJ databases">
        <title>The sequence of Aeromonas hydrophila K533.</title>
        <authorList>
            <person name="Luo X."/>
        </authorList>
    </citation>
    <scope>NUCLEOTIDE SEQUENCE</scope>
    <source>
        <strain evidence="12">K533</strain>
    </source>
</reference>
<keyword evidence="5 9" id="KW-0812">Transmembrane</keyword>
<dbReference type="GeneID" id="4488975"/>
<feature type="transmembrane region" description="Helical" evidence="9">
    <location>
        <begin position="238"/>
        <end position="260"/>
    </location>
</feature>
<feature type="domain" description="ABC transmembrane type-1" evidence="10">
    <location>
        <begin position="71"/>
        <end position="303"/>
    </location>
</feature>
<evidence type="ECO:0000256" key="7">
    <source>
        <dbReference type="ARBA" id="ARBA00023136"/>
    </source>
</evidence>
<dbReference type="SUPFAM" id="SSF161098">
    <property type="entry name" value="MetI-like"/>
    <property type="match status" value="1"/>
</dbReference>
<dbReference type="PANTHER" id="PTHR43163:SF4">
    <property type="entry name" value="PUTRESCINE EXPORT SYSTEM PERMEASE PROTEIN SAPB"/>
    <property type="match status" value="1"/>
</dbReference>
<dbReference type="PROSITE" id="PS50928">
    <property type="entry name" value="ABC_TM1"/>
    <property type="match status" value="1"/>
</dbReference>
<gene>
    <name evidence="11" type="ORF">JAJ28_002526</name>
    <name evidence="12" type="ORF">PY771_07860</name>
</gene>
<keyword evidence="2 9" id="KW-0813">Transport</keyword>
<dbReference type="EMBL" id="DACTUL010000018">
    <property type="protein sequence ID" value="HAT6344784.1"/>
    <property type="molecule type" value="Genomic_DNA"/>
</dbReference>
<dbReference type="AlphaFoldDB" id="A0A0F6KC13"/>
<dbReference type="InterPro" id="IPR000515">
    <property type="entry name" value="MetI-like"/>
</dbReference>
<dbReference type="GO" id="GO:0005886">
    <property type="term" value="C:plasma membrane"/>
    <property type="evidence" value="ECO:0007669"/>
    <property type="project" value="UniProtKB-SubCell"/>
</dbReference>
<keyword evidence="3" id="KW-1003">Cell membrane</keyword>
<keyword evidence="7 9" id="KW-0472">Membrane</keyword>
<evidence type="ECO:0000313" key="12">
    <source>
        <dbReference type="EMBL" id="WEE28222.1"/>
    </source>
</evidence>
<dbReference type="CDD" id="cd06261">
    <property type="entry name" value="TM_PBP2"/>
    <property type="match status" value="1"/>
</dbReference>